<keyword evidence="2 10" id="KW-0812">Transmembrane</keyword>
<dbReference type="GO" id="GO:0005743">
    <property type="term" value="C:mitochondrial inner membrane"/>
    <property type="evidence" value="ECO:0007669"/>
    <property type="project" value="UniProtKB-SubCell"/>
</dbReference>
<proteinExistence type="inferred from homology"/>
<feature type="transmembrane region" description="Helical" evidence="10">
    <location>
        <begin position="279"/>
        <end position="299"/>
    </location>
</feature>
<reference evidence="12 13" key="1">
    <citation type="submission" date="2014-12" db="EMBL/GenBank/DDBJ databases">
        <authorList>
            <person name="Neuveglise Cecile"/>
        </authorList>
    </citation>
    <scope>NUCLEOTIDE SEQUENCE [LARGE SCALE GENOMIC DNA]</scope>
    <source>
        <strain evidence="12 13">CBS 12615</strain>
    </source>
</reference>
<evidence type="ECO:0000256" key="6">
    <source>
        <dbReference type="ARBA" id="ARBA00023054"/>
    </source>
</evidence>
<keyword evidence="6 11" id="KW-0175">Coiled coil</keyword>
<accession>A0A0C7N4K6</accession>
<evidence type="ECO:0000256" key="1">
    <source>
        <dbReference type="ARBA" id="ARBA00007472"/>
    </source>
</evidence>
<dbReference type="RefSeq" id="XP_022629119.1">
    <property type="nucleotide sequence ID" value="XM_022771969.1"/>
</dbReference>
<comment type="subunit">
    <text evidence="10">Homooligomer.</text>
</comment>
<dbReference type="OrthoDB" id="5595506at2759"/>
<dbReference type="GO" id="GO:0007007">
    <property type="term" value="P:inner mitochondrial membrane organization"/>
    <property type="evidence" value="ECO:0007669"/>
    <property type="project" value="EnsemblFungi"/>
</dbReference>
<evidence type="ECO:0000256" key="10">
    <source>
        <dbReference type="RuleBase" id="RU364128"/>
    </source>
</evidence>
<dbReference type="PANTHER" id="PTHR31961">
    <property type="entry name" value="SENSITIVE TO HIGH EXPRESSION PROTEIN 9, MITOCHONDRIAL"/>
    <property type="match status" value="1"/>
</dbReference>
<evidence type="ECO:0000256" key="2">
    <source>
        <dbReference type="ARBA" id="ARBA00022692"/>
    </source>
</evidence>
<evidence type="ECO:0000256" key="9">
    <source>
        <dbReference type="ARBA" id="ARBA00024807"/>
    </source>
</evidence>
<evidence type="ECO:0000313" key="12">
    <source>
        <dbReference type="EMBL" id="CEP62897.1"/>
    </source>
</evidence>
<evidence type="ECO:0000256" key="4">
    <source>
        <dbReference type="ARBA" id="ARBA00022946"/>
    </source>
</evidence>
<feature type="transmembrane region" description="Helical" evidence="10">
    <location>
        <begin position="423"/>
        <end position="440"/>
    </location>
</feature>
<dbReference type="AlphaFoldDB" id="A0A0C7N4K6"/>
<keyword evidence="5 10" id="KW-1133">Transmembrane helix</keyword>
<comment type="subcellular location">
    <subcellularLocation>
        <location evidence="10">Mitochondrion inner membrane</location>
        <topology evidence="10">Multi-pass membrane protein</topology>
    </subcellularLocation>
</comment>
<evidence type="ECO:0000256" key="3">
    <source>
        <dbReference type="ARBA" id="ARBA00022792"/>
    </source>
</evidence>
<keyword evidence="7 10" id="KW-0496">Mitochondrion</keyword>
<organism evidence="12 13">
    <name type="scientific">Lachancea lanzarotensis</name>
    <dbReference type="NCBI Taxonomy" id="1245769"/>
    <lineage>
        <taxon>Eukaryota</taxon>
        <taxon>Fungi</taxon>
        <taxon>Dikarya</taxon>
        <taxon>Ascomycota</taxon>
        <taxon>Saccharomycotina</taxon>
        <taxon>Saccharomycetes</taxon>
        <taxon>Saccharomycetales</taxon>
        <taxon>Saccharomycetaceae</taxon>
        <taxon>Lachancea</taxon>
    </lineage>
</organism>
<feature type="coiled-coil region" evidence="11">
    <location>
        <begin position="160"/>
        <end position="187"/>
    </location>
</feature>
<sequence length="441" mass="50563">MMLHRSFALRCAFRPVVIVRYCPYSTSNGQNEKIKTRTMDANSLKKSLEPYISPIQAKWNESSEGIKNYSKSFKKHVDKARLAIQEANRKLAAAEQAEKDKRLGFDTDMETKGRIEGLPSERERSRTQWAKRLEFYFDSLQETIFTATRALNDVTGYSSIQKLRKSIDVMEKQLGDTKDEVKNAKVAYNSAIDVRAQSQGEVNELLQRKNSWTPRDLERFTLLYKDDSVNLKRETDAKIHLEHVENLEEEISENLYRAILTRYHEEQIWSDKIRRTSTWGTFILMGMNILLFLVFQLLLEPWKRRRLVGSFEDKVRLALEKQAAIQSTQLSEMSNHISTGFERTSQQNDTGIPETVSAPLAPTKDEPLLTVPLATAGLWSKASSTIALYLQTLSSWSKSFAKKIYALPRNNLNSTITLTNAEIYTLSLLFSFAGFTVSMLL</sequence>
<dbReference type="InterPro" id="IPR008839">
    <property type="entry name" value="MDM33_fungi"/>
</dbReference>
<name>A0A0C7N4K6_9SACH</name>
<evidence type="ECO:0000256" key="7">
    <source>
        <dbReference type="ARBA" id="ARBA00023128"/>
    </source>
</evidence>
<dbReference type="Pfam" id="PF05546">
    <property type="entry name" value="She9_MDM33"/>
    <property type="match status" value="1"/>
</dbReference>
<dbReference type="Proteomes" id="UP000054304">
    <property type="component" value="Unassembled WGS sequence"/>
</dbReference>
<dbReference type="PANTHER" id="PTHR31961:SF3">
    <property type="entry name" value="SENSITIVE TO HIGH EXPRESSION PROTEIN 9, MITOCHONDRIAL"/>
    <property type="match status" value="1"/>
</dbReference>
<protein>
    <recommendedName>
        <fullName evidence="10">Sensitive to high expression protein 9, mitochondrial</fullName>
    </recommendedName>
</protein>
<keyword evidence="4 10" id="KW-0809">Transit peptide</keyword>
<comment type="function">
    <text evidence="9">Required for the maintenance of the structure of the mitochondrial inner membrane. Involved in mitochondrial morphology. Causes growth arrest when highly overexpressed.</text>
</comment>
<keyword evidence="3 10" id="KW-0999">Mitochondrion inner membrane</keyword>
<dbReference type="HOGENOM" id="CLU_025632_5_1_1"/>
<keyword evidence="8 10" id="KW-0472">Membrane</keyword>
<evidence type="ECO:0000256" key="5">
    <source>
        <dbReference type="ARBA" id="ARBA00022989"/>
    </source>
</evidence>
<dbReference type="EMBL" id="LN736365">
    <property type="protein sequence ID" value="CEP62897.1"/>
    <property type="molecule type" value="Genomic_DNA"/>
</dbReference>
<dbReference type="GeneID" id="34686380"/>
<evidence type="ECO:0000313" key="13">
    <source>
        <dbReference type="Proteomes" id="UP000054304"/>
    </source>
</evidence>
<gene>
    <name evidence="12" type="ORF">LALA0_S06e06348g</name>
</gene>
<evidence type="ECO:0000256" key="11">
    <source>
        <dbReference type="SAM" id="Coils"/>
    </source>
</evidence>
<keyword evidence="13" id="KW-1185">Reference proteome</keyword>
<comment type="similarity">
    <text evidence="1 10">Belongs to the SHE9 family.</text>
</comment>
<evidence type="ECO:0000256" key="8">
    <source>
        <dbReference type="ARBA" id="ARBA00023136"/>
    </source>
</evidence>